<sequence length="223" mass="25943">MAAKCGLLLVIVGFLTQIYNVHPFPESTTLSPEKCAELHDIDKMIPLNDILNDILAANHYDPEVKEAFNHLASPQFKALTERLEGREEYKSFMKFCKDNNLRIPEAFTFLKGVLPALVKQSDRESFPGVKPEEIVGGIHGLIMRIFDSRLPMKEIRTCFNERIACDPKFKEKVENLRSLEFKKLLNKLRETQEYKEVVDDLEEYKIYFNVYLNVMLSYFDINQ</sequence>
<dbReference type="Proteomes" id="UP000594454">
    <property type="component" value="Chromosome 1"/>
</dbReference>
<dbReference type="Pfam" id="PF06757">
    <property type="entry name" value="Ins_allergen_rp"/>
    <property type="match status" value="1"/>
</dbReference>
<reference evidence="2 3" key="1">
    <citation type="submission" date="2020-11" db="EMBL/GenBank/DDBJ databases">
        <authorList>
            <person name="Wallbank WR R."/>
            <person name="Pardo Diaz C."/>
            <person name="Kozak K."/>
            <person name="Martin S."/>
            <person name="Jiggins C."/>
            <person name="Moest M."/>
            <person name="Warren A I."/>
            <person name="Generalovic N T."/>
            <person name="Byers J.R.P. K."/>
            <person name="Montejo-Kovacevich G."/>
            <person name="Yen C E."/>
        </authorList>
    </citation>
    <scope>NUCLEOTIDE SEQUENCE [LARGE SCALE GENOMIC DNA]</scope>
</reference>
<evidence type="ECO:0000313" key="2">
    <source>
        <dbReference type="EMBL" id="CAD7079583.1"/>
    </source>
</evidence>
<feature type="chain" id="PRO_5031228790" evidence="1">
    <location>
        <begin position="24"/>
        <end position="223"/>
    </location>
</feature>
<accession>A0A7R8UF63</accession>
<dbReference type="EMBL" id="LR899009">
    <property type="protein sequence ID" value="CAD7079583.1"/>
    <property type="molecule type" value="Genomic_DNA"/>
</dbReference>
<proteinExistence type="predicted"/>
<evidence type="ECO:0000256" key="1">
    <source>
        <dbReference type="SAM" id="SignalP"/>
    </source>
</evidence>
<name>A0A7R8UF63_HERIL</name>
<dbReference type="PANTHER" id="PTHR21163:SF0">
    <property type="entry name" value="GH08205P-RELATED"/>
    <property type="match status" value="1"/>
</dbReference>
<gene>
    <name evidence="2" type="ORF">HERILL_LOCUS2795</name>
</gene>
<keyword evidence="1" id="KW-0732">Signal</keyword>
<organism evidence="2 3">
    <name type="scientific">Hermetia illucens</name>
    <name type="common">Black soldier fly</name>
    <dbReference type="NCBI Taxonomy" id="343691"/>
    <lineage>
        <taxon>Eukaryota</taxon>
        <taxon>Metazoa</taxon>
        <taxon>Ecdysozoa</taxon>
        <taxon>Arthropoda</taxon>
        <taxon>Hexapoda</taxon>
        <taxon>Insecta</taxon>
        <taxon>Pterygota</taxon>
        <taxon>Neoptera</taxon>
        <taxon>Endopterygota</taxon>
        <taxon>Diptera</taxon>
        <taxon>Brachycera</taxon>
        <taxon>Stratiomyomorpha</taxon>
        <taxon>Stratiomyidae</taxon>
        <taxon>Hermetiinae</taxon>
        <taxon>Hermetia</taxon>
    </lineage>
</organism>
<dbReference type="AlphaFoldDB" id="A0A7R8UF63"/>
<evidence type="ECO:0000313" key="3">
    <source>
        <dbReference type="Proteomes" id="UP000594454"/>
    </source>
</evidence>
<dbReference type="OrthoDB" id="10556847at2759"/>
<keyword evidence="3" id="KW-1185">Reference proteome</keyword>
<dbReference type="InParanoid" id="A0A7R8UF63"/>
<dbReference type="InterPro" id="IPR010629">
    <property type="entry name" value="Ins_allergen"/>
</dbReference>
<feature type="signal peptide" evidence="1">
    <location>
        <begin position="1"/>
        <end position="23"/>
    </location>
</feature>
<dbReference type="PANTHER" id="PTHR21163">
    <property type="entry name" value="PROTEIN G12"/>
    <property type="match status" value="1"/>
</dbReference>
<protein>
    <submittedName>
        <fullName evidence="2">Uncharacterized protein</fullName>
    </submittedName>
</protein>